<feature type="active site" description="Proton donor" evidence="9">
    <location>
        <position position="220"/>
    </location>
</feature>
<evidence type="ECO:0000256" key="2">
    <source>
        <dbReference type="ARBA" id="ARBA00005028"/>
    </source>
</evidence>
<dbReference type="Gene3D" id="2.70.98.10">
    <property type="match status" value="1"/>
</dbReference>
<keyword evidence="7 8" id="KW-0119">Carbohydrate metabolism</keyword>
<keyword evidence="5" id="KW-0106">Calcium</keyword>
<comment type="caution">
    <text evidence="12">The sequence shown here is derived from an EMBL/GenBank/DDBJ whole genome shotgun (WGS) entry which is preliminary data.</text>
</comment>
<evidence type="ECO:0000313" key="12">
    <source>
        <dbReference type="EMBL" id="PKD19073.1"/>
    </source>
</evidence>
<dbReference type="SUPFAM" id="SSF74650">
    <property type="entry name" value="Galactose mutarotase-like"/>
    <property type="match status" value="1"/>
</dbReference>
<organism evidence="12 13">
    <name type="scientific">Salegentibacter salinarum</name>
    <dbReference type="NCBI Taxonomy" id="447422"/>
    <lineage>
        <taxon>Bacteria</taxon>
        <taxon>Pseudomonadati</taxon>
        <taxon>Bacteroidota</taxon>
        <taxon>Flavobacteriia</taxon>
        <taxon>Flavobacteriales</taxon>
        <taxon>Flavobacteriaceae</taxon>
        <taxon>Salegentibacter</taxon>
    </lineage>
</organism>
<name>A0A2N0TWE6_9FLAO</name>
<comment type="pathway">
    <text evidence="2 8">Carbohydrate metabolism; hexose metabolism.</text>
</comment>
<keyword evidence="6 8" id="KW-0413">Isomerase</keyword>
<evidence type="ECO:0000256" key="8">
    <source>
        <dbReference type="PIRNR" id="PIRNR005096"/>
    </source>
</evidence>
<dbReference type="InterPro" id="IPR008183">
    <property type="entry name" value="Aldose_1/G6P_1-epimerase"/>
</dbReference>
<protein>
    <recommendedName>
        <fullName evidence="8">Aldose 1-epimerase</fullName>
        <ecNumber evidence="8">5.1.3.3</ecNumber>
    </recommendedName>
</protein>
<dbReference type="PANTHER" id="PTHR10091:SF0">
    <property type="entry name" value="GALACTOSE MUTAROTASE"/>
    <property type="match status" value="1"/>
</dbReference>
<gene>
    <name evidence="12" type="ORF">APR41_16810</name>
</gene>
<feature type="binding site" evidence="11">
    <location>
        <begin position="123"/>
        <end position="124"/>
    </location>
    <ligand>
        <name>beta-D-galactose</name>
        <dbReference type="ChEBI" id="CHEBI:27667"/>
    </ligand>
</feature>
<dbReference type="InterPro" id="IPR014718">
    <property type="entry name" value="GH-type_carb-bd"/>
</dbReference>
<dbReference type="GO" id="GO:0030246">
    <property type="term" value="F:carbohydrate binding"/>
    <property type="evidence" value="ECO:0007669"/>
    <property type="project" value="InterPro"/>
</dbReference>
<dbReference type="Proteomes" id="UP000232673">
    <property type="component" value="Unassembled WGS sequence"/>
</dbReference>
<dbReference type="OrthoDB" id="9779408at2"/>
<dbReference type="NCBIfam" id="NF008277">
    <property type="entry name" value="PRK11055.1"/>
    <property type="match status" value="1"/>
</dbReference>
<feature type="binding site" evidence="10">
    <location>
        <position position="292"/>
    </location>
    <ligand>
        <name>beta-D-galactose</name>
        <dbReference type="ChEBI" id="CHEBI:27667"/>
    </ligand>
</feature>
<evidence type="ECO:0000256" key="11">
    <source>
        <dbReference type="PIRSR" id="PIRSR005096-3"/>
    </source>
</evidence>
<feature type="active site" description="Proton acceptor" evidence="9">
    <location>
        <position position="360"/>
    </location>
</feature>
<dbReference type="EMBL" id="LKTS01000017">
    <property type="protein sequence ID" value="PKD19073.1"/>
    <property type="molecule type" value="Genomic_DNA"/>
</dbReference>
<dbReference type="RefSeq" id="WP_079714463.1">
    <property type="nucleotide sequence ID" value="NZ_FUZC01000020.1"/>
</dbReference>
<accession>A0A2N0TWE6</accession>
<dbReference type="GO" id="GO:0004034">
    <property type="term" value="F:aldose 1-epimerase activity"/>
    <property type="evidence" value="ECO:0007669"/>
    <property type="project" value="UniProtKB-EC"/>
</dbReference>
<evidence type="ECO:0000256" key="7">
    <source>
        <dbReference type="ARBA" id="ARBA00023277"/>
    </source>
</evidence>
<proteinExistence type="inferred from homology"/>
<dbReference type="PROSITE" id="PS51257">
    <property type="entry name" value="PROKAR_LIPOPROTEIN"/>
    <property type="match status" value="1"/>
</dbReference>
<keyword evidence="13" id="KW-1185">Reference proteome</keyword>
<evidence type="ECO:0000256" key="1">
    <source>
        <dbReference type="ARBA" id="ARBA00001913"/>
    </source>
</evidence>
<dbReference type="AlphaFoldDB" id="A0A2N0TWE6"/>
<evidence type="ECO:0000313" key="13">
    <source>
        <dbReference type="Proteomes" id="UP000232673"/>
    </source>
</evidence>
<evidence type="ECO:0000256" key="4">
    <source>
        <dbReference type="ARBA" id="ARBA00011245"/>
    </source>
</evidence>
<dbReference type="Pfam" id="PF01263">
    <property type="entry name" value="Aldose_epim"/>
    <property type="match status" value="1"/>
</dbReference>
<dbReference type="UniPathway" id="UPA00242"/>
<comment type="subunit">
    <text evidence="4">Monomer.</text>
</comment>
<comment type="cofactor">
    <cofactor evidence="1">
        <name>Ca(2+)</name>
        <dbReference type="ChEBI" id="CHEBI:29108"/>
    </cofactor>
</comment>
<dbReference type="STRING" id="447422.SAMN05660903_03489"/>
<dbReference type="InterPro" id="IPR011013">
    <property type="entry name" value="Gal_mutarotase_sf_dom"/>
</dbReference>
<sequence length="399" mass="45151">MKQVYFLMIISCLSTVFYSCKDETKSTKGLTSKESQTMKNNPEELLKAENFDTIIDNKKVRLYWLENDSIKAAFTNYGGRLVGLWVPNRKGEMTDVVVGMNSVKGFVESTEPYFGATIGRVGNRIADGKFQLEDKEYNIPKNNGENSLHGGNKGFQYVVWNATQPEKNKLVLEYQSPDMEEGFPGNLDVKVTYSLTDDQEIVMEYEATTDKATPVNLTNHAFFNLNGEGSGEILDHQLQLNADRFTPVDSGLIPTGELREVQGTPFDFREFHRIGERIEENNKQLNYGKGYDHNFVLYQGESKFQDLTHAASVIGDQSGIKMDVFTEEPGIQFYSGNFMEGKNNFKSGASDDFRTAFALETQHFPDAPNQDNFPSIILEPGEKYQTLSKYKFSVIEQEN</sequence>
<evidence type="ECO:0000256" key="6">
    <source>
        <dbReference type="ARBA" id="ARBA00023235"/>
    </source>
</evidence>
<evidence type="ECO:0000256" key="9">
    <source>
        <dbReference type="PIRSR" id="PIRSR005096-1"/>
    </source>
</evidence>
<evidence type="ECO:0000256" key="10">
    <source>
        <dbReference type="PIRSR" id="PIRSR005096-2"/>
    </source>
</evidence>
<dbReference type="InterPro" id="IPR015443">
    <property type="entry name" value="Aldose_1-epimerase"/>
</dbReference>
<dbReference type="PANTHER" id="PTHR10091">
    <property type="entry name" value="ALDOSE-1-EPIMERASE"/>
    <property type="match status" value="1"/>
</dbReference>
<dbReference type="GO" id="GO:0033499">
    <property type="term" value="P:galactose catabolic process via UDP-galactose, Leloir pathway"/>
    <property type="evidence" value="ECO:0007669"/>
    <property type="project" value="TreeGrafter"/>
</dbReference>
<dbReference type="PIRSF" id="PIRSF005096">
    <property type="entry name" value="GALM"/>
    <property type="match status" value="1"/>
</dbReference>
<dbReference type="InterPro" id="IPR047215">
    <property type="entry name" value="Galactose_mutarotase-like"/>
</dbReference>
<comment type="similarity">
    <text evidence="3 8">Belongs to the aldose epimerase family.</text>
</comment>
<dbReference type="GO" id="GO:0006006">
    <property type="term" value="P:glucose metabolic process"/>
    <property type="evidence" value="ECO:0007669"/>
    <property type="project" value="TreeGrafter"/>
</dbReference>
<dbReference type="CDD" id="cd09019">
    <property type="entry name" value="galactose_mutarotase_like"/>
    <property type="match status" value="1"/>
</dbReference>
<evidence type="ECO:0000256" key="3">
    <source>
        <dbReference type="ARBA" id="ARBA00006206"/>
    </source>
</evidence>
<dbReference type="EC" id="5.1.3.3" evidence="8"/>
<reference evidence="12 13" key="1">
    <citation type="submission" date="2015-10" db="EMBL/GenBank/DDBJ databases">
        <title>Draft genome sequence of Salegentibacter salinarum KCTC 12975.</title>
        <authorList>
            <person name="Lin W."/>
            <person name="Zheng Q."/>
        </authorList>
    </citation>
    <scope>NUCLEOTIDE SEQUENCE [LARGE SCALE GENOMIC DNA]</scope>
    <source>
        <strain evidence="12 13">KCTC 12975</strain>
    </source>
</reference>
<evidence type="ECO:0000256" key="5">
    <source>
        <dbReference type="ARBA" id="ARBA00022837"/>
    </source>
</evidence>
<comment type="catalytic activity">
    <reaction evidence="8">
        <text>alpha-D-glucose = beta-D-glucose</text>
        <dbReference type="Rhea" id="RHEA:10264"/>
        <dbReference type="ChEBI" id="CHEBI:15903"/>
        <dbReference type="ChEBI" id="CHEBI:17925"/>
        <dbReference type="EC" id="5.1.3.3"/>
    </reaction>
</comment>